<feature type="compositionally biased region" description="Basic and acidic residues" evidence="1">
    <location>
        <begin position="35"/>
        <end position="44"/>
    </location>
</feature>
<dbReference type="AlphaFoldDB" id="A0A8J5RDA4"/>
<reference evidence="2" key="1">
    <citation type="journal article" date="2021" name="bioRxiv">
        <title>Whole Genome Assembly and Annotation of Northern Wild Rice, Zizania palustris L., Supports a Whole Genome Duplication in the Zizania Genus.</title>
        <authorList>
            <person name="Haas M."/>
            <person name="Kono T."/>
            <person name="Macchietto M."/>
            <person name="Millas R."/>
            <person name="McGilp L."/>
            <person name="Shao M."/>
            <person name="Duquette J."/>
            <person name="Hirsch C.N."/>
            <person name="Kimball J."/>
        </authorList>
    </citation>
    <scope>NUCLEOTIDE SEQUENCE</scope>
    <source>
        <tissue evidence="2">Fresh leaf tissue</tissue>
    </source>
</reference>
<keyword evidence="3" id="KW-1185">Reference proteome</keyword>
<evidence type="ECO:0000313" key="3">
    <source>
        <dbReference type="Proteomes" id="UP000729402"/>
    </source>
</evidence>
<organism evidence="2 3">
    <name type="scientific">Zizania palustris</name>
    <name type="common">Northern wild rice</name>
    <dbReference type="NCBI Taxonomy" id="103762"/>
    <lineage>
        <taxon>Eukaryota</taxon>
        <taxon>Viridiplantae</taxon>
        <taxon>Streptophyta</taxon>
        <taxon>Embryophyta</taxon>
        <taxon>Tracheophyta</taxon>
        <taxon>Spermatophyta</taxon>
        <taxon>Magnoliopsida</taxon>
        <taxon>Liliopsida</taxon>
        <taxon>Poales</taxon>
        <taxon>Poaceae</taxon>
        <taxon>BOP clade</taxon>
        <taxon>Oryzoideae</taxon>
        <taxon>Oryzeae</taxon>
        <taxon>Zizaniinae</taxon>
        <taxon>Zizania</taxon>
    </lineage>
</organism>
<evidence type="ECO:0000313" key="2">
    <source>
        <dbReference type="EMBL" id="KAG8057020.1"/>
    </source>
</evidence>
<gene>
    <name evidence="2" type="ORF">GUJ93_ZPchr0002g26388</name>
</gene>
<comment type="caution">
    <text evidence="2">The sequence shown here is derived from an EMBL/GenBank/DDBJ whole genome shotgun (WGS) entry which is preliminary data.</text>
</comment>
<sequence length="78" mass="8230">MPCDLTRRGLAGAGRPRLVACPRVLPPARPARHVALRDHSHRDSSFAGVGPDGDTSPCPVGRNRGARITKTAPVNSEP</sequence>
<name>A0A8J5RDA4_ZIZPA</name>
<protein>
    <submittedName>
        <fullName evidence="2">Uncharacterized protein</fullName>
    </submittedName>
</protein>
<dbReference type="Proteomes" id="UP000729402">
    <property type="component" value="Unassembled WGS sequence"/>
</dbReference>
<accession>A0A8J5RDA4</accession>
<dbReference type="EMBL" id="JAAALK010000287">
    <property type="protein sequence ID" value="KAG8057020.1"/>
    <property type="molecule type" value="Genomic_DNA"/>
</dbReference>
<feature type="region of interest" description="Disordered" evidence="1">
    <location>
        <begin position="35"/>
        <end position="78"/>
    </location>
</feature>
<reference evidence="2" key="2">
    <citation type="submission" date="2021-02" db="EMBL/GenBank/DDBJ databases">
        <authorList>
            <person name="Kimball J.A."/>
            <person name="Haas M.W."/>
            <person name="Macchietto M."/>
            <person name="Kono T."/>
            <person name="Duquette J."/>
            <person name="Shao M."/>
        </authorList>
    </citation>
    <scope>NUCLEOTIDE SEQUENCE</scope>
    <source>
        <tissue evidence="2">Fresh leaf tissue</tissue>
    </source>
</reference>
<proteinExistence type="predicted"/>
<evidence type="ECO:0000256" key="1">
    <source>
        <dbReference type="SAM" id="MobiDB-lite"/>
    </source>
</evidence>